<organism evidence="2 3">
    <name type="scientific">Asparagus officinalis</name>
    <name type="common">Garden asparagus</name>
    <dbReference type="NCBI Taxonomy" id="4686"/>
    <lineage>
        <taxon>Eukaryota</taxon>
        <taxon>Viridiplantae</taxon>
        <taxon>Streptophyta</taxon>
        <taxon>Embryophyta</taxon>
        <taxon>Tracheophyta</taxon>
        <taxon>Spermatophyta</taxon>
        <taxon>Magnoliopsida</taxon>
        <taxon>Liliopsida</taxon>
        <taxon>Asparagales</taxon>
        <taxon>Asparagaceae</taxon>
        <taxon>Asparagoideae</taxon>
        <taxon>Asparagus</taxon>
    </lineage>
</organism>
<dbReference type="Gramene" id="ONK67596">
    <property type="protein sequence ID" value="ONK67596"/>
    <property type="gene ID" value="A4U43_C05F1730"/>
</dbReference>
<proteinExistence type="predicted"/>
<dbReference type="PROSITE" id="PS50005">
    <property type="entry name" value="TPR"/>
    <property type="match status" value="2"/>
</dbReference>
<dbReference type="AlphaFoldDB" id="A0A5P1ENU1"/>
<accession>A0A5P1ENU1</accession>
<feature type="repeat" description="TPR" evidence="1">
    <location>
        <begin position="34"/>
        <end position="67"/>
    </location>
</feature>
<evidence type="ECO:0000313" key="3">
    <source>
        <dbReference type="Proteomes" id="UP000243459"/>
    </source>
</evidence>
<evidence type="ECO:0000313" key="2">
    <source>
        <dbReference type="EMBL" id="ONK67596.1"/>
    </source>
</evidence>
<dbReference type="InterPro" id="IPR019734">
    <property type="entry name" value="TPR_rpt"/>
</dbReference>
<dbReference type="SMART" id="SM00028">
    <property type="entry name" value="TPR"/>
    <property type="match status" value="3"/>
</dbReference>
<dbReference type="SUPFAM" id="SSF48452">
    <property type="entry name" value="TPR-like"/>
    <property type="match status" value="1"/>
</dbReference>
<dbReference type="EMBL" id="CM007385">
    <property type="protein sequence ID" value="ONK67596.1"/>
    <property type="molecule type" value="Genomic_DNA"/>
</dbReference>
<feature type="repeat" description="TPR" evidence="1">
    <location>
        <begin position="68"/>
        <end position="101"/>
    </location>
</feature>
<sequence>MCMFNLQGNECFKQKKYLEAIDCYSRSIALSPTSVAFANRAMAYIKLKRYEEAESDCTEALNLDDRYVKAYSRRATARKELGKFKASIEDSEFAISLEPNNVELRKQYTEARELLEKEISKKHSGPSKSSGQGIKRANILDAAMKGVQDLPSVSSTAAMASATSVQTGNVDTTSGKAFSKPLIAANKVDSKGTSKEIESRDLMNGSHGTVASSSIDGGVNVQEGVIRRKQDLDASIQNLASRAASRVMQPL</sequence>
<evidence type="ECO:0000256" key="1">
    <source>
        <dbReference type="PROSITE-ProRule" id="PRU00339"/>
    </source>
</evidence>
<evidence type="ECO:0008006" key="4">
    <source>
        <dbReference type="Google" id="ProtNLM"/>
    </source>
</evidence>
<dbReference type="PANTHER" id="PTHR47329:SF1">
    <property type="entry name" value="OS05G0129900 PROTEIN"/>
    <property type="match status" value="1"/>
</dbReference>
<dbReference type="Gene3D" id="1.25.40.10">
    <property type="entry name" value="Tetratricopeptide repeat domain"/>
    <property type="match status" value="1"/>
</dbReference>
<keyword evidence="1" id="KW-0802">TPR repeat</keyword>
<dbReference type="Pfam" id="PF13181">
    <property type="entry name" value="TPR_8"/>
    <property type="match status" value="1"/>
</dbReference>
<reference evidence="3" key="1">
    <citation type="journal article" date="2017" name="Nat. Commun.">
        <title>The asparagus genome sheds light on the origin and evolution of a young Y chromosome.</title>
        <authorList>
            <person name="Harkess A."/>
            <person name="Zhou J."/>
            <person name="Xu C."/>
            <person name="Bowers J.E."/>
            <person name="Van der Hulst R."/>
            <person name="Ayyampalayam S."/>
            <person name="Mercati F."/>
            <person name="Riccardi P."/>
            <person name="McKain M.R."/>
            <person name="Kakrana A."/>
            <person name="Tang H."/>
            <person name="Ray J."/>
            <person name="Groenendijk J."/>
            <person name="Arikit S."/>
            <person name="Mathioni S.M."/>
            <person name="Nakano M."/>
            <person name="Shan H."/>
            <person name="Telgmann-Rauber A."/>
            <person name="Kanno A."/>
            <person name="Yue Z."/>
            <person name="Chen H."/>
            <person name="Li W."/>
            <person name="Chen Y."/>
            <person name="Xu X."/>
            <person name="Zhang Y."/>
            <person name="Luo S."/>
            <person name="Chen H."/>
            <person name="Gao J."/>
            <person name="Mao Z."/>
            <person name="Pires J.C."/>
            <person name="Luo M."/>
            <person name="Kudrna D."/>
            <person name="Wing R.A."/>
            <person name="Meyers B.C."/>
            <person name="Yi K."/>
            <person name="Kong H."/>
            <person name="Lavrijsen P."/>
            <person name="Sunseri F."/>
            <person name="Falavigna A."/>
            <person name="Ye Y."/>
            <person name="Leebens-Mack J.H."/>
            <person name="Chen G."/>
        </authorList>
    </citation>
    <scope>NUCLEOTIDE SEQUENCE [LARGE SCALE GENOMIC DNA]</scope>
    <source>
        <strain evidence="3">cv. DH0086</strain>
    </source>
</reference>
<gene>
    <name evidence="2" type="ORF">A4U43_C05F1730</name>
</gene>
<name>A0A5P1ENU1_ASPOF</name>
<keyword evidence="3" id="KW-1185">Reference proteome</keyword>
<protein>
    <recommendedName>
        <fullName evidence="4">RNA-polymerase II-associated protein 3-like C-terminal domain-containing protein</fullName>
    </recommendedName>
</protein>
<dbReference type="PANTHER" id="PTHR47329">
    <property type="entry name" value="OS05G0129900 PROTEIN"/>
    <property type="match status" value="1"/>
</dbReference>
<dbReference type="Proteomes" id="UP000243459">
    <property type="component" value="Chromosome 5"/>
</dbReference>
<dbReference type="InterPro" id="IPR011990">
    <property type="entry name" value="TPR-like_helical_dom_sf"/>
</dbReference>
<dbReference type="Pfam" id="PF00515">
    <property type="entry name" value="TPR_1"/>
    <property type="match status" value="1"/>
</dbReference>